<sequence>MSASPRTVLLITSAAAFLASLDLFIVNLAFPAIRADFPGSDLGAVSWVLNGYTVVFAAFLALAGRLADRVGHRRVFLVGLAVFTAASAACAAAPSVGLLVAARAVQALGAALVTPTSLSLLLAAFPAERRSHAVGAWASIGAVAAALGPPLGGLLVEVSWHWVFLVNVPVGVVALVAGLRALPAGASRRESGLPDVLGAVGLVVGVGALAFALVRAPDLGWGSVPVLAALAVALLGLAGVVLRSRRHPVPALDLAVVRTPVVGFAALAMIAFTTGFAGMLVANVLFLTGTWGWSAPVAGLALAVGPAVVVVVSRFSGHLTGRFGIGRVVVVGALVFAAGPTWWAVWLTAAPDYVLGMLPGQIATGLGVGLILPALSSVVGAALPAHRWGTGSSLITTARQVGSVLGVALLVSVIGTHTTGRPEELGLLRAGWVVLALAGVVAAAFAVALARAERAAARSAREEEPDPDTTADCPAGRAG</sequence>
<evidence type="ECO:0000256" key="1">
    <source>
        <dbReference type="ARBA" id="ARBA00004651"/>
    </source>
</evidence>
<proteinExistence type="predicted"/>
<dbReference type="Proteomes" id="UP001370100">
    <property type="component" value="Unassembled WGS sequence"/>
</dbReference>
<feature type="transmembrane region" description="Helical" evidence="8">
    <location>
        <begin position="365"/>
        <end position="385"/>
    </location>
</feature>
<dbReference type="Gene3D" id="1.20.1250.20">
    <property type="entry name" value="MFS general substrate transporter like domains"/>
    <property type="match status" value="1"/>
</dbReference>
<keyword evidence="2" id="KW-0813">Transport</keyword>
<feature type="transmembrane region" description="Helical" evidence="8">
    <location>
        <begin position="293"/>
        <end position="312"/>
    </location>
</feature>
<feature type="transmembrane region" description="Helical" evidence="8">
    <location>
        <begin position="430"/>
        <end position="450"/>
    </location>
</feature>
<comment type="caution">
    <text evidence="10">The sequence shown here is derived from an EMBL/GenBank/DDBJ whole genome shotgun (WGS) entry which is preliminary data.</text>
</comment>
<evidence type="ECO:0000256" key="8">
    <source>
        <dbReference type="SAM" id="Phobius"/>
    </source>
</evidence>
<gene>
    <name evidence="10" type="ORF">WCD41_30335</name>
</gene>
<dbReference type="InterPro" id="IPR011701">
    <property type="entry name" value="MFS"/>
</dbReference>
<evidence type="ECO:0000313" key="11">
    <source>
        <dbReference type="Proteomes" id="UP001370100"/>
    </source>
</evidence>
<dbReference type="InterPro" id="IPR004638">
    <property type="entry name" value="EmrB-like"/>
</dbReference>
<evidence type="ECO:0000259" key="9">
    <source>
        <dbReference type="PROSITE" id="PS50850"/>
    </source>
</evidence>
<dbReference type="Gene3D" id="1.20.1720.10">
    <property type="entry name" value="Multidrug resistance protein D"/>
    <property type="match status" value="1"/>
</dbReference>
<feature type="transmembrane region" description="Helical" evidence="8">
    <location>
        <begin position="324"/>
        <end position="345"/>
    </location>
</feature>
<dbReference type="InterPro" id="IPR036259">
    <property type="entry name" value="MFS_trans_sf"/>
</dbReference>
<reference evidence="10 11" key="1">
    <citation type="submission" date="2024-03" db="EMBL/GenBank/DDBJ databases">
        <title>Actinomycetospora sp. OC33-EN06, a novel actinomycete isolated from wild orchid (Aerides multiflora).</title>
        <authorList>
            <person name="Suriyachadkun C."/>
        </authorList>
    </citation>
    <scope>NUCLEOTIDE SEQUENCE [LARGE SCALE GENOMIC DNA]</scope>
    <source>
        <strain evidence="10 11">OC33-EN06</strain>
    </source>
</reference>
<evidence type="ECO:0000313" key="10">
    <source>
        <dbReference type="EMBL" id="MEJ2890792.1"/>
    </source>
</evidence>
<dbReference type="PROSITE" id="PS50850">
    <property type="entry name" value="MFS"/>
    <property type="match status" value="1"/>
</dbReference>
<keyword evidence="5 8" id="KW-1133">Transmembrane helix</keyword>
<accession>A0ABU8NEG0</accession>
<dbReference type="PANTHER" id="PTHR42718">
    <property type="entry name" value="MAJOR FACILITATOR SUPERFAMILY MULTIDRUG TRANSPORTER MFSC"/>
    <property type="match status" value="1"/>
</dbReference>
<evidence type="ECO:0000256" key="5">
    <source>
        <dbReference type="ARBA" id="ARBA00022989"/>
    </source>
</evidence>
<keyword evidence="6 8" id="KW-0472">Membrane</keyword>
<dbReference type="RefSeq" id="WP_337718983.1">
    <property type="nucleotide sequence ID" value="NZ_JBBEGL010000017.1"/>
</dbReference>
<protein>
    <submittedName>
        <fullName evidence="10">MFS transporter</fullName>
    </submittedName>
</protein>
<feature type="domain" description="Major facilitator superfamily (MFS) profile" evidence="9">
    <location>
        <begin position="8"/>
        <end position="454"/>
    </location>
</feature>
<dbReference type="PANTHER" id="PTHR42718:SF48">
    <property type="entry name" value="CONSERVED TWO-DOMAIN MEMBRANE PROTEIN-RELATED"/>
    <property type="match status" value="1"/>
</dbReference>
<organism evidence="10 11">
    <name type="scientific">Actinomycetospora aeridis</name>
    <dbReference type="NCBI Taxonomy" id="3129231"/>
    <lineage>
        <taxon>Bacteria</taxon>
        <taxon>Bacillati</taxon>
        <taxon>Actinomycetota</taxon>
        <taxon>Actinomycetes</taxon>
        <taxon>Pseudonocardiales</taxon>
        <taxon>Pseudonocardiaceae</taxon>
        <taxon>Actinomycetospora</taxon>
    </lineage>
</organism>
<dbReference type="InterPro" id="IPR020846">
    <property type="entry name" value="MFS_dom"/>
</dbReference>
<dbReference type="CDD" id="cd17321">
    <property type="entry name" value="MFS_MMR_MDR_like"/>
    <property type="match status" value="1"/>
</dbReference>
<dbReference type="SUPFAM" id="SSF103473">
    <property type="entry name" value="MFS general substrate transporter"/>
    <property type="match status" value="1"/>
</dbReference>
<keyword evidence="3" id="KW-1003">Cell membrane</keyword>
<name>A0ABU8NEG0_9PSEU</name>
<feature type="transmembrane region" description="Helical" evidence="8">
    <location>
        <begin position="194"/>
        <end position="214"/>
    </location>
</feature>
<evidence type="ECO:0000256" key="4">
    <source>
        <dbReference type="ARBA" id="ARBA00022692"/>
    </source>
</evidence>
<dbReference type="NCBIfam" id="TIGR00711">
    <property type="entry name" value="efflux_EmrB"/>
    <property type="match status" value="1"/>
</dbReference>
<feature type="region of interest" description="Disordered" evidence="7">
    <location>
        <begin position="457"/>
        <end position="479"/>
    </location>
</feature>
<evidence type="ECO:0000256" key="7">
    <source>
        <dbReference type="SAM" id="MobiDB-lite"/>
    </source>
</evidence>
<dbReference type="Pfam" id="PF07690">
    <property type="entry name" value="MFS_1"/>
    <property type="match status" value="2"/>
</dbReference>
<feature type="transmembrane region" description="Helical" evidence="8">
    <location>
        <begin position="44"/>
        <end position="63"/>
    </location>
</feature>
<keyword evidence="4 8" id="KW-0812">Transmembrane</keyword>
<feature type="transmembrane region" description="Helical" evidence="8">
    <location>
        <begin position="162"/>
        <end position="182"/>
    </location>
</feature>
<evidence type="ECO:0000256" key="3">
    <source>
        <dbReference type="ARBA" id="ARBA00022475"/>
    </source>
</evidence>
<evidence type="ECO:0000256" key="6">
    <source>
        <dbReference type="ARBA" id="ARBA00023136"/>
    </source>
</evidence>
<evidence type="ECO:0000256" key="2">
    <source>
        <dbReference type="ARBA" id="ARBA00022448"/>
    </source>
</evidence>
<feature type="transmembrane region" description="Helical" evidence="8">
    <location>
        <begin position="107"/>
        <end position="127"/>
    </location>
</feature>
<feature type="transmembrane region" description="Helical" evidence="8">
    <location>
        <begin position="262"/>
        <end position="287"/>
    </location>
</feature>
<dbReference type="EMBL" id="JBBEGL010000017">
    <property type="protein sequence ID" value="MEJ2890792.1"/>
    <property type="molecule type" value="Genomic_DNA"/>
</dbReference>
<feature type="transmembrane region" description="Helical" evidence="8">
    <location>
        <begin position="220"/>
        <end position="242"/>
    </location>
</feature>
<comment type="subcellular location">
    <subcellularLocation>
        <location evidence="1">Cell membrane</location>
        <topology evidence="1">Multi-pass membrane protein</topology>
    </subcellularLocation>
</comment>
<feature type="transmembrane region" description="Helical" evidence="8">
    <location>
        <begin position="75"/>
        <end position="101"/>
    </location>
</feature>
<feature type="transmembrane region" description="Helical" evidence="8">
    <location>
        <begin position="134"/>
        <end position="156"/>
    </location>
</feature>
<keyword evidence="11" id="KW-1185">Reference proteome</keyword>
<feature type="transmembrane region" description="Helical" evidence="8">
    <location>
        <begin position="397"/>
        <end position="418"/>
    </location>
</feature>